<dbReference type="KEGG" id="hmp:K6T50_08835"/>
<evidence type="ECO:0000313" key="2">
    <source>
        <dbReference type="EMBL" id="QZP36438.1"/>
    </source>
</evidence>
<dbReference type="InterPro" id="IPR050126">
    <property type="entry name" value="Ap4A_hydrolase"/>
</dbReference>
<reference evidence="2 3" key="1">
    <citation type="journal article" date="2021" name="Int. J. Syst. Evol. Microbiol.">
        <title>Halobaculum halophilum sp. nov. and Halobaculum salinum sp. nov., isolated from salt lake and saline soil.</title>
        <authorList>
            <person name="Cui H.L."/>
            <person name="Shi X.W."/>
            <person name="Yin X.M."/>
            <person name="Yang X.Y."/>
            <person name="Hou J."/>
            <person name="Zhu L."/>
        </authorList>
    </citation>
    <scope>NUCLEOTIDE SEQUENCE [LARGE SCALE GENOMIC DNA]</scope>
    <source>
        <strain evidence="2 3">NBRC 109044</strain>
    </source>
</reference>
<dbReference type="InterPro" id="IPR011152">
    <property type="entry name" value="Pesterase_MJ0912"/>
</dbReference>
<evidence type="ECO:0000313" key="3">
    <source>
        <dbReference type="Proteomes" id="UP000826254"/>
    </source>
</evidence>
<sequence length="230" mass="24054">MRLGLLSDVHGNRIALEAVLDDMPPVDGLVCAGDVVGYNPWPAECVAAVRERAIPTVQGNHDRAVAAGSAPGFNAMARAGVAHAREELDGEALAWLADLPARRTVADGRVAVAHGHPDDPDHYTRPGEFAGGLIGSAADRLGVEGDDLDALVLGHTHVQHHGVFHEGVVVNPGSVGQPRDGDPRAAYAVLDLDDRTVEECRVEYDVDAVASAVADAGLPERIGSRLAEGR</sequence>
<dbReference type="InterPro" id="IPR024654">
    <property type="entry name" value="Calcineurin-like_PHP_lpxH"/>
</dbReference>
<dbReference type="Gene3D" id="3.60.21.10">
    <property type="match status" value="1"/>
</dbReference>
<feature type="domain" description="Calcineurin-like phosphoesterase" evidence="1">
    <location>
        <begin position="1"/>
        <end position="194"/>
    </location>
</feature>
<dbReference type="PIRSF" id="PIRSF000883">
    <property type="entry name" value="Pesterase_MJ0912"/>
    <property type="match status" value="1"/>
</dbReference>
<dbReference type="AlphaFoldDB" id="A0A8T8W9D6"/>
<proteinExistence type="predicted"/>
<gene>
    <name evidence="2" type="ORF">K6T50_08835</name>
</gene>
<dbReference type="PANTHER" id="PTHR42850">
    <property type="entry name" value="METALLOPHOSPHOESTERASE"/>
    <property type="match status" value="1"/>
</dbReference>
<dbReference type="GO" id="GO:0016791">
    <property type="term" value="F:phosphatase activity"/>
    <property type="evidence" value="ECO:0007669"/>
    <property type="project" value="TreeGrafter"/>
</dbReference>
<protein>
    <submittedName>
        <fullName evidence="2">Metallophosphatase family protein</fullName>
    </submittedName>
</protein>
<dbReference type="InterPro" id="IPR029052">
    <property type="entry name" value="Metallo-depent_PP-like"/>
</dbReference>
<dbReference type="EMBL" id="CP081958">
    <property type="protein sequence ID" value="QZP36438.1"/>
    <property type="molecule type" value="Genomic_DNA"/>
</dbReference>
<dbReference type="Proteomes" id="UP000826254">
    <property type="component" value="Chromosome"/>
</dbReference>
<dbReference type="PANTHER" id="PTHR42850:SF2">
    <property type="entry name" value="BLL5683 PROTEIN"/>
    <property type="match status" value="1"/>
</dbReference>
<dbReference type="GO" id="GO:0005737">
    <property type="term" value="C:cytoplasm"/>
    <property type="evidence" value="ECO:0007669"/>
    <property type="project" value="TreeGrafter"/>
</dbReference>
<dbReference type="SUPFAM" id="SSF56300">
    <property type="entry name" value="Metallo-dependent phosphatases"/>
    <property type="match status" value="1"/>
</dbReference>
<evidence type="ECO:0000259" key="1">
    <source>
        <dbReference type="Pfam" id="PF12850"/>
    </source>
</evidence>
<organism evidence="2 3">
    <name type="scientific">Halobaculum magnesiiphilum</name>
    <dbReference type="NCBI Taxonomy" id="1017351"/>
    <lineage>
        <taxon>Archaea</taxon>
        <taxon>Methanobacteriati</taxon>
        <taxon>Methanobacteriota</taxon>
        <taxon>Stenosarchaea group</taxon>
        <taxon>Halobacteria</taxon>
        <taxon>Halobacteriales</taxon>
        <taxon>Haloferacaceae</taxon>
        <taxon>Halobaculum</taxon>
    </lineage>
</organism>
<dbReference type="RefSeq" id="WP_222606261.1">
    <property type="nucleotide sequence ID" value="NZ_CP081958.1"/>
</dbReference>
<name>A0A8T8W9D6_9EURY</name>
<keyword evidence="3" id="KW-1185">Reference proteome</keyword>
<accession>A0A8T8W9D6</accession>
<dbReference type="GeneID" id="67178243"/>
<dbReference type="Pfam" id="PF12850">
    <property type="entry name" value="Metallophos_2"/>
    <property type="match status" value="1"/>
</dbReference>